<feature type="modified residue" description="4-aspartylphosphate" evidence="8">
    <location>
        <position position="52"/>
    </location>
</feature>
<dbReference type="EMBL" id="AP023368">
    <property type="protein sequence ID" value="BCJ98899.1"/>
    <property type="molecule type" value="Genomic_DNA"/>
</dbReference>
<keyword evidence="6" id="KW-0804">Transcription</keyword>
<reference evidence="12 13" key="2">
    <citation type="submission" date="2020-08" db="EMBL/GenBank/DDBJ databases">
        <authorList>
            <person name="Ueki A."/>
            <person name="Tonouchi A."/>
        </authorList>
    </citation>
    <scope>NUCLEOTIDE SEQUENCE [LARGE SCALE GENOMIC DNA]</scope>
    <source>
        <strain evidence="12 13">CTTW</strain>
    </source>
</reference>
<accession>A0A7I8DKJ1</accession>
<organism evidence="12 13">
    <name type="scientific">Anaerocolumna chitinilytica</name>
    <dbReference type="NCBI Taxonomy" id="1727145"/>
    <lineage>
        <taxon>Bacteria</taxon>
        <taxon>Bacillati</taxon>
        <taxon>Bacillota</taxon>
        <taxon>Clostridia</taxon>
        <taxon>Lachnospirales</taxon>
        <taxon>Lachnospiraceae</taxon>
        <taxon>Anaerocolumna</taxon>
    </lineage>
</organism>
<dbReference type="InterPro" id="IPR011006">
    <property type="entry name" value="CheY-like_superfamily"/>
</dbReference>
<dbReference type="KEGG" id="acht:bsdcttw_19400"/>
<comment type="function">
    <text evidence="7">May play the central regulatory role in sporulation. It may be an element of the effector pathway responsible for the activation of sporulation genes in response to nutritional stress. Spo0A may act in concert with spo0H (a sigma factor) to control the expression of some genes that are critical to the sporulation process.</text>
</comment>
<feature type="domain" description="OmpR/PhoB-type" evidence="11">
    <location>
        <begin position="122"/>
        <end position="217"/>
    </location>
</feature>
<dbReference type="Pfam" id="PF00072">
    <property type="entry name" value="Response_reg"/>
    <property type="match status" value="1"/>
</dbReference>
<dbReference type="PANTHER" id="PTHR48111">
    <property type="entry name" value="REGULATOR OF RPOS"/>
    <property type="match status" value="1"/>
</dbReference>
<evidence type="ECO:0000256" key="9">
    <source>
        <dbReference type="PROSITE-ProRule" id="PRU01091"/>
    </source>
</evidence>
<keyword evidence="4" id="KW-0805">Transcription regulation</keyword>
<evidence type="ECO:0000256" key="1">
    <source>
        <dbReference type="ARBA" id="ARBA00018672"/>
    </source>
</evidence>
<keyword evidence="13" id="KW-1185">Reference proteome</keyword>
<feature type="DNA-binding region" description="OmpR/PhoB-type" evidence="9">
    <location>
        <begin position="122"/>
        <end position="217"/>
    </location>
</feature>
<dbReference type="SMART" id="SM00862">
    <property type="entry name" value="Trans_reg_C"/>
    <property type="match status" value="1"/>
</dbReference>
<dbReference type="GO" id="GO:0000156">
    <property type="term" value="F:phosphorelay response regulator activity"/>
    <property type="evidence" value="ECO:0007669"/>
    <property type="project" value="TreeGrafter"/>
</dbReference>
<evidence type="ECO:0000256" key="7">
    <source>
        <dbReference type="ARBA" id="ARBA00024867"/>
    </source>
</evidence>
<protein>
    <recommendedName>
        <fullName evidence="1">Stage 0 sporulation protein A homolog</fullName>
    </recommendedName>
</protein>
<dbReference type="GO" id="GO:0005829">
    <property type="term" value="C:cytosol"/>
    <property type="evidence" value="ECO:0007669"/>
    <property type="project" value="TreeGrafter"/>
</dbReference>
<evidence type="ECO:0000256" key="8">
    <source>
        <dbReference type="PROSITE-ProRule" id="PRU00169"/>
    </source>
</evidence>
<dbReference type="SUPFAM" id="SSF52172">
    <property type="entry name" value="CheY-like"/>
    <property type="match status" value="1"/>
</dbReference>
<dbReference type="InterPro" id="IPR036388">
    <property type="entry name" value="WH-like_DNA-bd_sf"/>
</dbReference>
<evidence type="ECO:0000256" key="5">
    <source>
        <dbReference type="ARBA" id="ARBA00023125"/>
    </source>
</evidence>
<dbReference type="PROSITE" id="PS50110">
    <property type="entry name" value="RESPONSE_REGULATORY"/>
    <property type="match status" value="1"/>
</dbReference>
<dbReference type="Pfam" id="PF00486">
    <property type="entry name" value="Trans_reg_C"/>
    <property type="match status" value="1"/>
</dbReference>
<evidence type="ECO:0000313" key="12">
    <source>
        <dbReference type="EMBL" id="BCJ98899.1"/>
    </source>
</evidence>
<evidence type="ECO:0000313" key="13">
    <source>
        <dbReference type="Proteomes" id="UP000515703"/>
    </source>
</evidence>
<dbReference type="InterPro" id="IPR001789">
    <property type="entry name" value="Sig_transdc_resp-reg_receiver"/>
</dbReference>
<evidence type="ECO:0000259" key="11">
    <source>
        <dbReference type="PROSITE" id="PS51755"/>
    </source>
</evidence>
<reference evidence="12 13" key="1">
    <citation type="submission" date="2020-08" db="EMBL/GenBank/DDBJ databases">
        <title>Draft genome sequencing of an Anaerocolumna strain isolated from anoxic soil subjected to BSD treatment.</title>
        <authorList>
            <person name="Uek A."/>
            <person name="Tonouchi A."/>
        </authorList>
    </citation>
    <scope>NUCLEOTIDE SEQUENCE [LARGE SCALE GENOMIC DNA]</scope>
    <source>
        <strain evidence="12 13">CTTW</strain>
    </source>
</reference>
<dbReference type="GO" id="GO:0032993">
    <property type="term" value="C:protein-DNA complex"/>
    <property type="evidence" value="ECO:0007669"/>
    <property type="project" value="TreeGrafter"/>
</dbReference>
<evidence type="ECO:0000256" key="4">
    <source>
        <dbReference type="ARBA" id="ARBA00023015"/>
    </source>
</evidence>
<evidence type="ECO:0000256" key="3">
    <source>
        <dbReference type="ARBA" id="ARBA00023012"/>
    </source>
</evidence>
<dbReference type="PROSITE" id="PS51755">
    <property type="entry name" value="OMPR_PHOB"/>
    <property type="match status" value="1"/>
</dbReference>
<keyword evidence="5 9" id="KW-0238">DNA-binding</keyword>
<dbReference type="RefSeq" id="WP_185259195.1">
    <property type="nucleotide sequence ID" value="NZ_AP023368.1"/>
</dbReference>
<gene>
    <name evidence="12" type="primary">phoP</name>
    <name evidence="12" type="ORF">bsdcttw_19400</name>
</gene>
<dbReference type="Gene3D" id="3.40.50.2300">
    <property type="match status" value="1"/>
</dbReference>
<evidence type="ECO:0000256" key="6">
    <source>
        <dbReference type="ARBA" id="ARBA00023163"/>
    </source>
</evidence>
<dbReference type="InterPro" id="IPR001867">
    <property type="entry name" value="OmpR/PhoB-type_DNA-bd"/>
</dbReference>
<dbReference type="Gene3D" id="1.10.10.10">
    <property type="entry name" value="Winged helix-like DNA-binding domain superfamily/Winged helix DNA-binding domain"/>
    <property type="match status" value="1"/>
</dbReference>
<dbReference type="AlphaFoldDB" id="A0A7I8DKJ1"/>
<name>A0A7I8DKJ1_9FIRM</name>
<keyword evidence="2 8" id="KW-0597">Phosphoprotein</keyword>
<dbReference type="PANTHER" id="PTHR48111:SF1">
    <property type="entry name" value="TWO-COMPONENT RESPONSE REGULATOR ORR33"/>
    <property type="match status" value="1"/>
</dbReference>
<evidence type="ECO:0000256" key="2">
    <source>
        <dbReference type="ARBA" id="ARBA00022553"/>
    </source>
</evidence>
<dbReference type="CDD" id="cd00383">
    <property type="entry name" value="trans_reg_C"/>
    <property type="match status" value="1"/>
</dbReference>
<dbReference type="SMART" id="SM00448">
    <property type="entry name" value="REC"/>
    <property type="match status" value="1"/>
</dbReference>
<evidence type="ECO:0000259" key="10">
    <source>
        <dbReference type="PROSITE" id="PS50110"/>
    </source>
</evidence>
<dbReference type="GO" id="GO:0000976">
    <property type="term" value="F:transcription cis-regulatory region binding"/>
    <property type="evidence" value="ECO:0007669"/>
    <property type="project" value="TreeGrafter"/>
</dbReference>
<keyword evidence="3" id="KW-0902">Two-component regulatory system</keyword>
<feature type="domain" description="Response regulatory" evidence="10">
    <location>
        <begin position="3"/>
        <end position="115"/>
    </location>
</feature>
<sequence length="219" mass="25480">MDNILIIEDDKAISDLILWNLELAGYKGQQAYSGKEAQEVLTGFNPQLVLLDISLPDMEGFELMELLMEKALPVIFLTARNSLSDKLKGLKMGADDYIVKPFEALELLARIEVVLRRNTRAPEVTRFENLEINTEERSVRKDGTLVELTMKEYELMLLLIKHRNKALSREKILELVWSYDYLGETRTVDIHIQKIRKKLGWEEQIKTVYKYGYRLEDKA</sequence>
<dbReference type="Proteomes" id="UP000515703">
    <property type="component" value="Chromosome"/>
</dbReference>
<proteinExistence type="predicted"/>
<dbReference type="GO" id="GO:0006355">
    <property type="term" value="P:regulation of DNA-templated transcription"/>
    <property type="evidence" value="ECO:0007669"/>
    <property type="project" value="InterPro"/>
</dbReference>
<dbReference type="Gene3D" id="6.10.250.690">
    <property type="match status" value="1"/>
</dbReference>
<dbReference type="InterPro" id="IPR039420">
    <property type="entry name" value="WalR-like"/>
</dbReference>